<reference evidence="2" key="1">
    <citation type="submission" date="2023-03" db="EMBL/GenBank/DDBJ databases">
        <title>Massive genome expansion in bonnet fungi (Mycena s.s.) driven by repeated elements and novel gene families across ecological guilds.</title>
        <authorList>
            <consortium name="Lawrence Berkeley National Laboratory"/>
            <person name="Harder C.B."/>
            <person name="Miyauchi S."/>
            <person name="Viragh M."/>
            <person name="Kuo A."/>
            <person name="Thoen E."/>
            <person name="Andreopoulos B."/>
            <person name="Lu D."/>
            <person name="Skrede I."/>
            <person name="Drula E."/>
            <person name="Henrissat B."/>
            <person name="Morin E."/>
            <person name="Kohler A."/>
            <person name="Barry K."/>
            <person name="LaButti K."/>
            <person name="Morin E."/>
            <person name="Salamov A."/>
            <person name="Lipzen A."/>
            <person name="Mereny Z."/>
            <person name="Hegedus B."/>
            <person name="Baldrian P."/>
            <person name="Stursova M."/>
            <person name="Weitz H."/>
            <person name="Taylor A."/>
            <person name="Grigoriev I.V."/>
            <person name="Nagy L.G."/>
            <person name="Martin F."/>
            <person name="Kauserud H."/>
        </authorList>
    </citation>
    <scope>NUCLEOTIDE SEQUENCE</scope>
    <source>
        <strain evidence="2">CBHHK182m</strain>
    </source>
</reference>
<dbReference type="InterPro" id="IPR032675">
    <property type="entry name" value="LRR_dom_sf"/>
</dbReference>
<gene>
    <name evidence="2" type="ORF">B0H16DRAFT_1501624</name>
</gene>
<keyword evidence="3" id="KW-1185">Reference proteome</keyword>
<dbReference type="EMBL" id="JARKIB010000006">
    <property type="protein sequence ID" value="KAJ7779138.1"/>
    <property type="molecule type" value="Genomic_DNA"/>
</dbReference>
<sequence length="485" mass="54575">MAMPVSGGEWTSHGIPLFELPQELVLSVFDCLPESELFMLCEVSSETRHLALLTLLARYGISEAQLESRQLSSVSSRAIRLLCASHPSLIPSIRRLDLDFTDGDVDHLHPWRALLHLAEHFPIIPCVTFTFSDRSSASERYTGLWNLLPTTLIALMGKHSRPVVIIHHLSVTAVQPRLPNLLKRTLRTPKRSSPAVPAVDRMKLTRKLLSCIATATMRRLLSNIYLRSFTAESSAPLGALLILNPVTVFYLDIGEHILPRSELQFLMSELHLPSLRTLFIRSDFEHHALSAFLDKHNTLEHLEFFSDWSCLHTTSLQPFSISALPRLKHLSANSHIVARILETPNTFPQLEYVGIGARDSPDGPDDATRVQRALRALVPRSVTTLMLFMHGIEAPWADFSPKEKGLRAEKGLQSVQELYLSQWTYEAQHTSFPAWLALFPALQDLSVSGSLFQATKGPLIPHRFLETINTICPRVVVKQERRLDL</sequence>
<evidence type="ECO:0000313" key="2">
    <source>
        <dbReference type="EMBL" id="KAJ7779138.1"/>
    </source>
</evidence>
<name>A0AAD7K6F3_9AGAR</name>
<dbReference type="InterPro" id="IPR001810">
    <property type="entry name" value="F-box_dom"/>
</dbReference>
<comment type="caution">
    <text evidence="2">The sequence shown here is derived from an EMBL/GenBank/DDBJ whole genome shotgun (WGS) entry which is preliminary data.</text>
</comment>
<dbReference type="PROSITE" id="PS50181">
    <property type="entry name" value="FBOX"/>
    <property type="match status" value="1"/>
</dbReference>
<feature type="domain" description="F-box" evidence="1">
    <location>
        <begin position="14"/>
        <end position="50"/>
    </location>
</feature>
<organism evidence="2 3">
    <name type="scientific">Mycena metata</name>
    <dbReference type="NCBI Taxonomy" id="1033252"/>
    <lineage>
        <taxon>Eukaryota</taxon>
        <taxon>Fungi</taxon>
        <taxon>Dikarya</taxon>
        <taxon>Basidiomycota</taxon>
        <taxon>Agaricomycotina</taxon>
        <taxon>Agaricomycetes</taxon>
        <taxon>Agaricomycetidae</taxon>
        <taxon>Agaricales</taxon>
        <taxon>Marasmiineae</taxon>
        <taxon>Mycenaceae</taxon>
        <taxon>Mycena</taxon>
    </lineage>
</organism>
<dbReference type="Proteomes" id="UP001215598">
    <property type="component" value="Unassembled WGS sequence"/>
</dbReference>
<evidence type="ECO:0000259" key="1">
    <source>
        <dbReference type="PROSITE" id="PS50181"/>
    </source>
</evidence>
<dbReference type="Gene3D" id="3.80.10.10">
    <property type="entry name" value="Ribonuclease Inhibitor"/>
    <property type="match status" value="1"/>
</dbReference>
<dbReference type="AlphaFoldDB" id="A0AAD7K6F3"/>
<protein>
    <recommendedName>
        <fullName evidence="1">F-box domain-containing protein</fullName>
    </recommendedName>
</protein>
<proteinExistence type="predicted"/>
<evidence type="ECO:0000313" key="3">
    <source>
        <dbReference type="Proteomes" id="UP001215598"/>
    </source>
</evidence>
<accession>A0AAD7K6F3</accession>